<evidence type="ECO:0000313" key="3">
    <source>
        <dbReference type="EMBL" id="MVN15799.1"/>
    </source>
</evidence>
<dbReference type="AlphaFoldDB" id="A0A6N8IIQ8"/>
<accession>A0A6N8IIQ8</accession>
<protein>
    <submittedName>
        <fullName evidence="3">Uncharacterized protein</fullName>
    </submittedName>
</protein>
<reference evidence="2 4" key="1">
    <citation type="journal article" date="2019" name="Nat. Med.">
        <title>A library of human gut bacterial isolates paired with longitudinal multiomics data enables mechanistic microbiome research.</title>
        <authorList>
            <person name="Poyet M."/>
            <person name="Groussin M."/>
            <person name="Gibbons S.M."/>
            <person name="Avila-Pacheco J."/>
            <person name="Jiang X."/>
            <person name="Kearney S.M."/>
            <person name="Perrotta A.R."/>
            <person name="Berdy B."/>
            <person name="Zhao S."/>
            <person name="Lieberman T.D."/>
            <person name="Swanson P.K."/>
            <person name="Smith M."/>
            <person name="Roesemann S."/>
            <person name="Alexander J.E."/>
            <person name="Rich S.A."/>
            <person name="Livny J."/>
            <person name="Vlamakis H."/>
            <person name="Clish C."/>
            <person name="Bullock K."/>
            <person name="Deik A."/>
            <person name="Scott J."/>
            <person name="Pierce K.A."/>
            <person name="Xavier R.J."/>
            <person name="Alm E.J."/>
        </authorList>
    </citation>
    <scope>NUCLEOTIDE SEQUENCE [LARGE SCALE GENOMIC DNA]</scope>
    <source>
        <strain evidence="2 4">BIOML-A1</strain>
    </source>
</reference>
<feature type="region of interest" description="Disordered" evidence="1">
    <location>
        <begin position="34"/>
        <end position="53"/>
    </location>
</feature>
<evidence type="ECO:0000313" key="4">
    <source>
        <dbReference type="Proteomes" id="UP000462865"/>
    </source>
</evidence>
<reference evidence="3 5" key="2">
    <citation type="submission" date="2019-11" db="EMBL/GenBank/DDBJ databases">
        <title>Whole genome shotgun sequencing (WGS) data from Adlercreutzia equolifaciens ResAG-91, Eggerthella lenta MRI-F36, MRI-F37, MRI-F40, ResAG-49, ResAG-88, ResAG-121, ResAG-145, and Gordonibacter sp. ResAG-5, ResAG-26, ResAG-43, ResAG-50, ResAG-59.</title>
        <authorList>
            <person name="Stoll D.A."/>
            <person name="Danylec N."/>
            <person name="Franz C.M.A.P."/>
            <person name="Huch M."/>
        </authorList>
    </citation>
    <scope>NUCLEOTIDE SEQUENCE [LARGE SCALE GENOMIC DNA]</scope>
    <source>
        <strain evidence="3 5">ResAG-59</strain>
    </source>
</reference>
<evidence type="ECO:0000256" key="1">
    <source>
        <dbReference type="SAM" id="MobiDB-lite"/>
    </source>
</evidence>
<dbReference type="RefSeq" id="WP_154270426.1">
    <property type="nucleotide sequence ID" value="NZ_CP168029.1"/>
</dbReference>
<dbReference type="Proteomes" id="UP000462865">
    <property type="component" value="Unassembled WGS sequence"/>
</dbReference>
<evidence type="ECO:0000313" key="5">
    <source>
        <dbReference type="Proteomes" id="UP000468327"/>
    </source>
</evidence>
<dbReference type="Proteomes" id="UP000468327">
    <property type="component" value="Unassembled WGS sequence"/>
</dbReference>
<name>A0A6N8IIQ8_9ACTN</name>
<gene>
    <name evidence="2" type="ORF">GKG38_07915</name>
    <name evidence="3" type="ORF">GO738_10675</name>
</gene>
<keyword evidence="5" id="KW-1185">Reference proteome</keyword>
<comment type="caution">
    <text evidence="3">The sequence shown here is derived from an EMBL/GenBank/DDBJ whole genome shotgun (WGS) entry which is preliminary data.</text>
</comment>
<proteinExistence type="predicted"/>
<dbReference type="EMBL" id="WPOC01000018">
    <property type="protein sequence ID" value="MVN15799.1"/>
    <property type="molecule type" value="Genomic_DNA"/>
</dbReference>
<sequence length="53" mass="6070">MGMLDIHATLVVDQVDLWFWLIVLKTLFAVRRFENGDDGNSKAGPHTKDDRLN</sequence>
<evidence type="ECO:0000313" key="2">
    <source>
        <dbReference type="EMBL" id="MSA94981.1"/>
    </source>
</evidence>
<dbReference type="EMBL" id="WKZA01000030">
    <property type="protein sequence ID" value="MSA94981.1"/>
    <property type="molecule type" value="Genomic_DNA"/>
</dbReference>
<organism evidence="3 5">
    <name type="scientific">Gordonibacter urolithinfaciens</name>
    <dbReference type="NCBI Taxonomy" id="1335613"/>
    <lineage>
        <taxon>Bacteria</taxon>
        <taxon>Bacillati</taxon>
        <taxon>Actinomycetota</taxon>
        <taxon>Coriobacteriia</taxon>
        <taxon>Eggerthellales</taxon>
        <taxon>Eggerthellaceae</taxon>
        <taxon>Gordonibacter</taxon>
    </lineage>
</organism>